<name>A0A151JW63_9HYME</name>
<proteinExistence type="predicted"/>
<feature type="non-terminal residue" evidence="1">
    <location>
        <position position="1"/>
    </location>
</feature>
<dbReference type="Pfam" id="PF03564">
    <property type="entry name" value="DUF1759"/>
    <property type="match status" value="1"/>
</dbReference>
<dbReference type="STRING" id="34720.A0A151JW63"/>
<evidence type="ECO:0000313" key="2">
    <source>
        <dbReference type="Proteomes" id="UP000078541"/>
    </source>
</evidence>
<keyword evidence="2" id="KW-1185">Reference proteome</keyword>
<evidence type="ECO:0000313" key="1">
    <source>
        <dbReference type="EMBL" id="KYN38532.1"/>
    </source>
</evidence>
<organism evidence="1 2">
    <name type="scientific">Trachymyrmex septentrionalis</name>
    <dbReference type="NCBI Taxonomy" id="34720"/>
    <lineage>
        <taxon>Eukaryota</taxon>
        <taxon>Metazoa</taxon>
        <taxon>Ecdysozoa</taxon>
        <taxon>Arthropoda</taxon>
        <taxon>Hexapoda</taxon>
        <taxon>Insecta</taxon>
        <taxon>Pterygota</taxon>
        <taxon>Neoptera</taxon>
        <taxon>Endopterygota</taxon>
        <taxon>Hymenoptera</taxon>
        <taxon>Apocrita</taxon>
        <taxon>Aculeata</taxon>
        <taxon>Formicoidea</taxon>
        <taxon>Formicidae</taxon>
        <taxon>Myrmicinae</taxon>
        <taxon>Trachymyrmex</taxon>
    </lineage>
</organism>
<dbReference type="EMBL" id="KQ981659">
    <property type="protein sequence ID" value="KYN38532.1"/>
    <property type="molecule type" value="Genomic_DNA"/>
</dbReference>
<dbReference type="Proteomes" id="UP000078541">
    <property type="component" value="Unassembled WGS sequence"/>
</dbReference>
<dbReference type="AlphaFoldDB" id="A0A151JW63"/>
<accession>A0A151JW63</accession>
<dbReference type="InterPro" id="IPR005312">
    <property type="entry name" value="DUF1759"/>
</dbReference>
<reference evidence="1 2" key="1">
    <citation type="submission" date="2016-03" db="EMBL/GenBank/DDBJ databases">
        <title>Trachymyrmex septentrionalis WGS genome.</title>
        <authorList>
            <person name="Nygaard S."/>
            <person name="Hu H."/>
            <person name="Boomsma J."/>
            <person name="Zhang G."/>
        </authorList>
    </citation>
    <scope>NUCLEOTIDE SEQUENCE [LARGE SCALE GENOMIC DNA]</scope>
    <source>
        <strain evidence="1">Tsep2-gDNA-1</strain>
        <tissue evidence="1">Whole body</tissue>
    </source>
</reference>
<protein>
    <submittedName>
        <fullName evidence="1">Uncharacterized protein</fullName>
    </submittedName>
</protein>
<gene>
    <name evidence="1" type="ORF">ALC56_07086</name>
</gene>
<sequence>LPKFKGELSDWLKFRDTYKSIIHDNPSTISSIQKFHYVMAALEGHAAQIVDETELRNSSGRVIRRYDDPKLLIHNHIEAIFKMKAINSESAAQLNDIVDSFTKYTRALRKLQEPTEHWDSLLTRVV</sequence>